<evidence type="ECO:0000259" key="5">
    <source>
        <dbReference type="SMART" id="SM00906"/>
    </source>
</evidence>
<evidence type="ECO:0000256" key="2">
    <source>
        <dbReference type="ARBA" id="ARBA00022723"/>
    </source>
</evidence>
<dbReference type="GO" id="GO:0006351">
    <property type="term" value="P:DNA-templated transcription"/>
    <property type="evidence" value="ECO:0007669"/>
    <property type="project" value="InterPro"/>
</dbReference>
<dbReference type="CDD" id="cd12148">
    <property type="entry name" value="fungal_TF_MHR"/>
    <property type="match status" value="1"/>
</dbReference>
<evidence type="ECO:0000256" key="3">
    <source>
        <dbReference type="ARBA" id="ARBA00023125"/>
    </source>
</evidence>
<evidence type="ECO:0000313" key="7">
    <source>
        <dbReference type="Proteomes" id="UP000000724"/>
    </source>
</evidence>
<comment type="subcellular location">
    <subcellularLocation>
        <location evidence="1">Nucleus</location>
    </subcellularLocation>
</comment>
<feature type="domain" description="Xylanolytic transcriptional activator regulatory" evidence="5">
    <location>
        <begin position="274"/>
        <end position="345"/>
    </location>
</feature>
<dbReference type="AlphaFoldDB" id="B6HQY4"/>
<keyword evidence="4" id="KW-0539">Nucleus</keyword>
<keyword evidence="7" id="KW-1185">Reference proteome</keyword>
<proteinExistence type="predicted"/>
<keyword evidence="2" id="KW-0479">Metal-binding</keyword>
<dbReference type="BioCyc" id="PCHR:PC22G07340-MONOMER"/>
<evidence type="ECO:0000256" key="1">
    <source>
        <dbReference type="ARBA" id="ARBA00004123"/>
    </source>
</evidence>
<reference evidence="6 7" key="1">
    <citation type="journal article" date="2008" name="Nat. Biotechnol.">
        <title>Genome sequencing and analysis of the filamentous fungus Penicillium chrysogenum.</title>
        <authorList>
            <person name="van den Berg M.A."/>
            <person name="Albang R."/>
            <person name="Albermann K."/>
            <person name="Badger J.H."/>
            <person name="Daran J.-M."/>
            <person name="Driessen A.J.M."/>
            <person name="Garcia-Estrada C."/>
            <person name="Fedorova N.D."/>
            <person name="Harris D.M."/>
            <person name="Heijne W.H.M."/>
            <person name="Joardar V.S."/>
            <person name="Kiel J.A.K.W."/>
            <person name="Kovalchuk A."/>
            <person name="Martin J.F."/>
            <person name="Nierman W.C."/>
            <person name="Nijland J.G."/>
            <person name="Pronk J.T."/>
            <person name="Roubos J.A."/>
            <person name="van der Klei I.J."/>
            <person name="van Peij N.N.M.E."/>
            <person name="Veenhuis M."/>
            <person name="von Doehren H."/>
            <person name="Wagner C."/>
            <person name="Wortman J.R."/>
            <person name="Bovenberg R.A.L."/>
        </authorList>
    </citation>
    <scope>NUCLEOTIDE SEQUENCE [LARGE SCALE GENOMIC DNA]</scope>
    <source>
        <strain evidence="7">ATCC 28089 / DSM 1075 / NRRL 1951 / Wisconsin 54-1255</strain>
    </source>
</reference>
<name>B6HQY4_PENRW</name>
<dbReference type="Pfam" id="PF04082">
    <property type="entry name" value="Fungal_trans"/>
    <property type="match status" value="1"/>
</dbReference>
<dbReference type="Proteomes" id="UP000000724">
    <property type="component" value="Contig Pc00c22"/>
</dbReference>
<dbReference type="EMBL" id="AM920437">
    <property type="protein sequence ID" value="CAP98022.1"/>
    <property type="molecule type" value="Genomic_DNA"/>
</dbReference>
<dbReference type="PANTHER" id="PTHR46910">
    <property type="entry name" value="TRANSCRIPTION FACTOR PDR1"/>
    <property type="match status" value="1"/>
</dbReference>
<dbReference type="InterPro" id="IPR007219">
    <property type="entry name" value="XnlR_reg_dom"/>
</dbReference>
<gene>
    <name evidence="6" type="ORF">Pc22g07340</name>
    <name evidence="6" type="ORF">PCH_Pc22g07340</name>
</gene>
<dbReference type="PANTHER" id="PTHR46910:SF3">
    <property type="entry name" value="HALOTOLERANCE PROTEIN 9-RELATED"/>
    <property type="match status" value="1"/>
</dbReference>
<dbReference type="STRING" id="500485.B6HQY4"/>
<dbReference type="GO" id="GO:0005634">
    <property type="term" value="C:nucleus"/>
    <property type="evidence" value="ECO:0007669"/>
    <property type="project" value="UniProtKB-SubCell"/>
</dbReference>
<dbReference type="GO" id="GO:0008270">
    <property type="term" value="F:zinc ion binding"/>
    <property type="evidence" value="ECO:0007669"/>
    <property type="project" value="InterPro"/>
</dbReference>
<dbReference type="OrthoDB" id="3266505at2759"/>
<evidence type="ECO:0000313" key="6">
    <source>
        <dbReference type="EMBL" id="CAP98022.1"/>
    </source>
</evidence>
<organism evidence="6 7">
    <name type="scientific">Penicillium rubens (strain ATCC 28089 / DSM 1075 / NRRL 1951 / Wisconsin 54-1255)</name>
    <name type="common">Penicillium chrysogenum</name>
    <dbReference type="NCBI Taxonomy" id="500485"/>
    <lineage>
        <taxon>Eukaryota</taxon>
        <taxon>Fungi</taxon>
        <taxon>Dikarya</taxon>
        <taxon>Ascomycota</taxon>
        <taxon>Pezizomycotina</taxon>
        <taxon>Eurotiomycetes</taxon>
        <taxon>Eurotiomycetidae</taxon>
        <taxon>Eurotiales</taxon>
        <taxon>Aspergillaceae</taxon>
        <taxon>Penicillium</taxon>
        <taxon>Penicillium chrysogenum species complex</taxon>
    </lineage>
</organism>
<dbReference type="SMART" id="SM00906">
    <property type="entry name" value="Fungal_trans"/>
    <property type="match status" value="1"/>
</dbReference>
<dbReference type="HOGENOM" id="CLU_378597_0_0_1"/>
<dbReference type="GO" id="GO:0003700">
    <property type="term" value="F:DNA-binding transcription factor activity"/>
    <property type="evidence" value="ECO:0007669"/>
    <property type="project" value="InterPro"/>
</dbReference>
<accession>B6HQY4</accession>
<keyword evidence="3" id="KW-0238">DNA-binding</keyword>
<dbReference type="eggNOG" id="ENOG502SHHC">
    <property type="taxonomic scope" value="Eukaryota"/>
</dbReference>
<dbReference type="VEuPathDB" id="FungiDB:PCH_Pc22g07340"/>
<protein>
    <submittedName>
        <fullName evidence="6">Pc22g07340 protein</fullName>
    </submittedName>
</protein>
<dbReference type="InterPro" id="IPR050987">
    <property type="entry name" value="AtrR-like"/>
</dbReference>
<sequence length="732" mass="81972">MPDQEGILANDIIADKQILNRKDRAKKKEGKEKFRTRVPRAWQVDQNQNCDGNIPCAPCLLQGRSCQAKPNRRRKKTPIEETAERLLKATCARSNKKSLLGSEEIILSPPSTILSSLQSCSPEVDHWMDPGESLFPDLDPQLINQAEWASCFDVFCRDIHPQYPFLHIPTLQSDYSEICKLSPLSPWFSFQSEMHRFQISRIFVCMAIGRFCESSYSEATKGSCPGGWGLYSAALNIQPKILSSKPSPSNTISVSQTIVLLVIYLCYVGSTEDARQLLALAISHLHNVGSRSKLHLLPVFEDELLRRLWCCVYVLERELGLQTKGPLLIQDSNVEFAFPRNFNDQWLSKHLRDSTTSSDLCSEIEEEVSKTPSVLVSSLSSMTWHARAANRVWGTLYHTLATSTDFGYILIERMESLVQKAETLGGVRTQADKHQNLSSCENTSLGTKHRILMQVKWCFLRLSISHVALESPQLTECPAPLGREGTSFTCLHLVDTILSALMTLPNEHPKFTFPYLHIWIFALELGIKLVAKDPLLWECYNTTILKGIEALREFCSRTWMSAQITRRILSMSFPRLSCELMSENWISGTSAPQTSELVGDSLERSESTIGFLPADIKTQEDSVTEASPFSLDQMNGDQDWVGAFDFAVDAGPDSQGDKIHTTSFPPEPLLIECPLDSMPPTWDCRIRADGPMPESSEADLLTALGQDMSSAELDRMSLCALGDLGMNNFCLL</sequence>
<dbReference type="GO" id="GO:0003677">
    <property type="term" value="F:DNA binding"/>
    <property type="evidence" value="ECO:0007669"/>
    <property type="project" value="UniProtKB-KW"/>
</dbReference>
<evidence type="ECO:0000256" key="4">
    <source>
        <dbReference type="ARBA" id="ARBA00023242"/>
    </source>
</evidence>